<dbReference type="InterPro" id="IPR029058">
    <property type="entry name" value="AB_hydrolase_fold"/>
</dbReference>
<dbReference type="RefSeq" id="WP_103913880.1">
    <property type="nucleotide sequence ID" value="NZ_FNUS01000004.1"/>
</dbReference>
<dbReference type="Gene3D" id="3.40.50.1820">
    <property type="entry name" value="alpha/beta hydrolase"/>
    <property type="match status" value="1"/>
</dbReference>
<evidence type="ECO:0000259" key="1">
    <source>
        <dbReference type="Pfam" id="PF12146"/>
    </source>
</evidence>
<dbReference type="InterPro" id="IPR017208">
    <property type="entry name" value="UCP037442_abhydr"/>
</dbReference>
<dbReference type="OrthoDB" id="9785076at2"/>
<dbReference type="SUPFAM" id="SSF53474">
    <property type="entry name" value="alpha/beta-Hydrolases"/>
    <property type="match status" value="1"/>
</dbReference>
<reference evidence="3" key="1">
    <citation type="submission" date="2016-10" db="EMBL/GenBank/DDBJ databases">
        <authorList>
            <person name="Varghese N."/>
            <person name="Submissions S."/>
        </authorList>
    </citation>
    <scope>NUCLEOTIDE SEQUENCE [LARGE SCALE GENOMIC DNA]</scope>
    <source>
        <strain evidence="3">DSM 21580</strain>
    </source>
</reference>
<name>A0A1H5Z7N5_9FLAO</name>
<proteinExistence type="predicted"/>
<evidence type="ECO:0000313" key="2">
    <source>
        <dbReference type="EMBL" id="SEG31386.1"/>
    </source>
</evidence>
<dbReference type="PIRSF" id="PIRSF037442">
    <property type="entry name" value="UCP037442_abhydr"/>
    <property type="match status" value="1"/>
</dbReference>
<sequence>MKELKLKNNLSQPIVATLFEPKISNGKLILINSATGVKQQIYFKIAQFFSKKGFTVFTYDYSGIGLSKPKNLKNHNSSMRTWGKEDFTTLTDFIKNNYPDFEKYLIGHSVGALILGMNEDSKLFKSFVFISTQKAFVGHLKLKIKILGYLGFGIIQPLSTKLFGYFPAHRFGLGESLPKNVAKDWRTLILNKKSTNALLEKMGFNFSSDLHQKVLVLRAEDDAWLTEKGVKSLLNETFPNLKPTYKILKTSDSPKVEVGHINFFRSYNEPLWTVISDEFSRAD</sequence>
<keyword evidence="3" id="KW-1185">Reference proteome</keyword>
<dbReference type="Proteomes" id="UP000236738">
    <property type="component" value="Unassembled WGS sequence"/>
</dbReference>
<keyword evidence="2" id="KW-0378">Hydrolase</keyword>
<dbReference type="InterPro" id="IPR022742">
    <property type="entry name" value="Hydrolase_4"/>
</dbReference>
<protein>
    <submittedName>
        <fullName evidence="2">Predicted alpha/beta hydrolase</fullName>
    </submittedName>
</protein>
<dbReference type="Pfam" id="PF12146">
    <property type="entry name" value="Hydrolase_4"/>
    <property type="match status" value="1"/>
</dbReference>
<evidence type="ECO:0000313" key="3">
    <source>
        <dbReference type="Proteomes" id="UP000236738"/>
    </source>
</evidence>
<accession>A0A1H5Z7N5</accession>
<gene>
    <name evidence="2" type="ORF">SAMN05421847_1999</name>
</gene>
<dbReference type="AlphaFoldDB" id="A0A1H5Z7N5"/>
<organism evidence="2 3">
    <name type="scientific">Halpernia humi</name>
    <dbReference type="NCBI Taxonomy" id="493375"/>
    <lineage>
        <taxon>Bacteria</taxon>
        <taxon>Pseudomonadati</taxon>
        <taxon>Bacteroidota</taxon>
        <taxon>Flavobacteriia</taxon>
        <taxon>Flavobacteriales</taxon>
        <taxon>Weeksellaceae</taxon>
        <taxon>Chryseobacterium group</taxon>
        <taxon>Halpernia</taxon>
    </lineage>
</organism>
<feature type="domain" description="Serine aminopeptidase S33" evidence="1">
    <location>
        <begin position="38"/>
        <end position="114"/>
    </location>
</feature>
<dbReference type="EMBL" id="FNUS01000004">
    <property type="protein sequence ID" value="SEG31386.1"/>
    <property type="molecule type" value="Genomic_DNA"/>
</dbReference>
<dbReference type="GO" id="GO:0016787">
    <property type="term" value="F:hydrolase activity"/>
    <property type="evidence" value="ECO:0007669"/>
    <property type="project" value="UniProtKB-KW"/>
</dbReference>